<dbReference type="Proteomes" id="UP000037193">
    <property type="component" value="Unassembled WGS sequence"/>
</dbReference>
<reference evidence="2 3" key="1">
    <citation type="journal article" date="2015" name="Int J Genomics">
        <title>Comparative Genomics Revealed Genetic Diversity and Species/Strain-Level Differences in Carbohydrate Metabolism of Three Probiotic Bifidobacterial Species.</title>
        <authorList>
            <person name="Odamaki T."/>
            <person name="Horigome A."/>
            <person name="Sugahara H."/>
            <person name="Hashikura N."/>
            <person name="Minami J."/>
            <person name="Xiao J.Z."/>
            <person name="Abe F."/>
        </authorList>
    </citation>
    <scope>NUCLEOTIDE SEQUENCE [LARGE SCALE GENOMIC DNA]</scope>
    <source>
        <strain evidence="2 3">MCC 1128</strain>
    </source>
</reference>
<dbReference type="InterPro" id="IPR036388">
    <property type="entry name" value="WH-like_DNA-bd_sf"/>
</dbReference>
<gene>
    <name evidence="2" type="ORF">BBM1128_06045</name>
</gene>
<dbReference type="EMBL" id="AVQD01000009">
    <property type="protein sequence ID" value="KOA40601.1"/>
    <property type="molecule type" value="Genomic_DNA"/>
</dbReference>
<sequence>MSGPAEQWAWQLQDEQLSLSEKFVLVYLARRAYYDDGCGAWPSVNTIAAHCHCTRRSVLRALKRLQELGYLREGDQELAARNPRSHEPIPRGHRSKVWDVVMKGARTEPEDITDPGETSAGKGVPAKPSAAGPSRSKECARGDMVSPDAVSPDTMSLQGDSDGGVTSCPKRGDVMSPNRQVITNAPLVPYGDIPLAGEQPEEERSEHDAPDWRLALPPRGVRDPLWTPGAEDADERVRSRALQEVRVLTLIHDRVAAIDPKAARPASMRDRRKVHELLMERSLTEVETILDWAYGNPRWISWLVDGTMVERYFAQVSLDMRTKRARGPQRSGSHAAAAELTSVHDPDRPVAVSSGLAWRVPVYGGGILSIALCQAHLDGETKQAECPVCAYDRHNQATHAIGLEKTGRAEDKESHGEARP</sequence>
<accession>A0A0L7AZD7</accession>
<comment type="caution">
    <text evidence="2">The sequence shown here is derived from an EMBL/GenBank/DDBJ whole genome shotgun (WGS) entry which is preliminary data.</text>
</comment>
<feature type="region of interest" description="Disordered" evidence="1">
    <location>
        <begin position="107"/>
        <end position="177"/>
    </location>
</feature>
<protein>
    <recommendedName>
        <fullName evidence="4">Helix-turn-helix domain-containing protein</fullName>
    </recommendedName>
</protein>
<evidence type="ECO:0000313" key="3">
    <source>
        <dbReference type="Proteomes" id="UP000037193"/>
    </source>
</evidence>
<dbReference type="Pfam" id="PF13730">
    <property type="entry name" value="HTH_36"/>
    <property type="match status" value="1"/>
</dbReference>
<dbReference type="Gene3D" id="1.10.10.10">
    <property type="entry name" value="Winged helix-like DNA-binding domain superfamily/Winged helix DNA-binding domain"/>
    <property type="match status" value="1"/>
</dbReference>
<feature type="region of interest" description="Disordered" evidence="1">
    <location>
        <begin position="400"/>
        <end position="420"/>
    </location>
</feature>
<evidence type="ECO:0000313" key="2">
    <source>
        <dbReference type="EMBL" id="KOA40601.1"/>
    </source>
</evidence>
<organism evidence="2 3">
    <name type="scientific">Bifidobacterium breve MCC 1128</name>
    <dbReference type="NCBI Taxonomy" id="1365965"/>
    <lineage>
        <taxon>Bacteria</taxon>
        <taxon>Bacillati</taxon>
        <taxon>Actinomycetota</taxon>
        <taxon>Actinomycetes</taxon>
        <taxon>Bifidobacteriales</taxon>
        <taxon>Bifidobacteriaceae</taxon>
        <taxon>Bifidobacterium</taxon>
    </lineage>
</organism>
<dbReference type="RefSeq" id="WP_052789371.1">
    <property type="nucleotide sequence ID" value="NZ_AVQD01000009.1"/>
</dbReference>
<dbReference type="AlphaFoldDB" id="A0A0L7AZD7"/>
<dbReference type="PATRIC" id="fig|1365965.3.peg.1215"/>
<feature type="compositionally biased region" description="Basic and acidic residues" evidence="1">
    <location>
        <begin position="405"/>
        <end position="420"/>
    </location>
</feature>
<evidence type="ECO:0008006" key="4">
    <source>
        <dbReference type="Google" id="ProtNLM"/>
    </source>
</evidence>
<name>A0A0L7AZD7_BIFBR</name>
<evidence type="ECO:0000256" key="1">
    <source>
        <dbReference type="SAM" id="MobiDB-lite"/>
    </source>
</evidence>
<proteinExistence type="predicted"/>